<comment type="subcellular location">
    <subcellularLocation>
        <location evidence="1">Periplasm</location>
    </subcellularLocation>
</comment>
<evidence type="ECO:0000313" key="5">
    <source>
        <dbReference type="Proteomes" id="UP000258476"/>
    </source>
</evidence>
<dbReference type="OrthoDB" id="108903at2"/>
<evidence type="ECO:0000256" key="3">
    <source>
        <dbReference type="ARBA" id="ARBA00018228"/>
    </source>
</evidence>
<dbReference type="InterPro" id="IPR011042">
    <property type="entry name" value="6-blade_b-propeller_TolB-like"/>
</dbReference>
<dbReference type="NCBIfam" id="NF002183">
    <property type="entry name" value="PRK01029.1"/>
    <property type="match status" value="1"/>
</dbReference>
<evidence type="ECO:0000256" key="1">
    <source>
        <dbReference type="ARBA" id="ARBA00004418"/>
    </source>
</evidence>
<dbReference type="Gene3D" id="2.120.10.30">
    <property type="entry name" value="TolB, C-terminal domain"/>
    <property type="match status" value="1"/>
</dbReference>
<proteinExistence type="inferred from homology"/>
<keyword evidence="5" id="KW-1185">Reference proteome</keyword>
<name>A0A3B0Q1P1_9CHLA</name>
<dbReference type="InterPro" id="IPR011659">
    <property type="entry name" value="WD40"/>
</dbReference>
<reference evidence="5" key="1">
    <citation type="submission" date="2017-11" db="EMBL/GenBank/DDBJ databases">
        <authorList>
            <person name="Seth-Smith MB H."/>
        </authorList>
    </citation>
    <scope>NUCLEOTIDE SEQUENCE [LARGE SCALE GENOMIC DNA]</scope>
</reference>
<dbReference type="PANTHER" id="PTHR36842:SF1">
    <property type="entry name" value="PROTEIN TOLB"/>
    <property type="match status" value="1"/>
</dbReference>
<evidence type="ECO:0000256" key="2">
    <source>
        <dbReference type="ARBA" id="ARBA00009820"/>
    </source>
</evidence>
<organism evidence="4 5">
    <name type="scientific">Chlamydia poikilotherma</name>
    <dbReference type="NCBI Taxonomy" id="1967783"/>
    <lineage>
        <taxon>Bacteria</taxon>
        <taxon>Pseudomonadati</taxon>
        <taxon>Chlamydiota</taxon>
        <taxon>Chlamydiia</taxon>
        <taxon>Chlamydiales</taxon>
        <taxon>Chlamydiaceae</taxon>
        <taxon>Chlamydia/Chlamydophila group</taxon>
        <taxon>Chlamydia</taxon>
    </lineage>
</organism>
<dbReference type="AlphaFoldDB" id="A0A3B0Q1P1"/>
<accession>A0A3B0Q1P1</accession>
<dbReference type="Pfam" id="PF07676">
    <property type="entry name" value="PD40"/>
    <property type="match status" value="3"/>
</dbReference>
<dbReference type="KEGG" id="chla:C834K_1004"/>
<dbReference type="EMBL" id="LS992154">
    <property type="protein sequence ID" value="SYX09435.1"/>
    <property type="molecule type" value="Genomic_DNA"/>
</dbReference>
<dbReference type="PANTHER" id="PTHR36842">
    <property type="entry name" value="PROTEIN TOLB HOMOLOG"/>
    <property type="match status" value="1"/>
</dbReference>
<dbReference type="GO" id="GO:0042597">
    <property type="term" value="C:periplasmic space"/>
    <property type="evidence" value="ECO:0007669"/>
    <property type="project" value="UniProtKB-SubCell"/>
</dbReference>
<protein>
    <recommendedName>
        <fullName evidence="3">Protein TolB homolog</fullName>
    </recommendedName>
</protein>
<dbReference type="RefSeq" id="WP_117274710.1">
    <property type="nucleotide sequence ID" value="NZ_LS992154.1"/>
</dbReference>
<gene>
    <name evidence="4" type="primary">tolB</name>
    <name evidence="4" type="ORF">C834K_1004</name>
</gene>
<dbReference type="Proteomes" id="UP000258476">
    <property type="component" value="Chromosome"/>
</dbReference>
<evidence type="ECO:0000313" key="4">
    <source>
        <dbReference type="EMBL" id="SYX09435.1"/>
    </source>
</evidence>
<dbReference type="SUPFAM" id="SSF69304">
    <property type="entry name" value="Tricorn protease N-terminal domain"/>
    <property type="match status" value="1"/>
</dbReference>
<sequence>MLRSIFVSAFLIFGIVSLYAKDLEVTVRSEISLLPIHVELKIGPNDAKQQKYLRTLCHTFINDLALGDRLQPSLIKSEIPSTPFSIAIVSRYPEIIFTIARGSHNHQPFHSLILTENNASNRQKIHEAADKIHYALTSVPGISSGKIVFSLSKNSQDCELKQGEIWSVDYDGGNLCALTQENSLSITPNWMNIGSANPYLYVSYKFGIPKIFLGSLENTTGKKVLNLQGNQFMPTFSPRKKLLAFISDTYGNPDLFLQSFSLSRGAMGKPRRVLNETFGTQGNPSFSPDGSKLVFVSNKDGRPRLYIIQIDPEIQTPRLLTKKYRNSSCPSWSPDGKKIAFCSVIKGVRQICLYDLSTGRDYQLTTTPIDKEGPSWAIDSHHLVYSAGNSGESELYLLSLITQKTKKIVIGLGEKRFPSWGGFPNNQ</sequence>
<comment type="similarity">
    <text evidence="2">Belongs to the TolB family.</text>
</comment>